<name>A0A7R9BR31_9CRUS</name>
<feature type="compositionally biased region" description="Basic residues" evidence="1">
    <location>
        <begin position="465"/>
        <end position="475"/>
    </location>
</feature>
<protein>
    <submittedName>
        <fullName evidence="2">Uncharacterized protein</fullName>
    </submittedName>
</protein>
<dbReference type="Proteomes" id="UP000678499">
    <property type="component" value="Unassembled WGS sequence"/>
</dbReference>
<dbReference type="AlphaFoldDB" id="A0A7R9BR31"/>
<reference evidence="2" key="1">
    <citation type="submission" date="2020-11" db="EMBL/GenBank/DDBJ databases">
        <authorList>
            <person name="Tran Van P."/>
        </authorList>
    </citation>
    <scope>NUCLEOTIDE SEQUENCE</scope>
</reference>
<dbReference type="EMBL" id="CAJPEX010001475">
    <property type="protein sequence ID" value="CAG0919246.1"/>
    <property type="molecule type" value="Genomic_DNA"/>
</dbReference>
<feature type="compositionally biased region" description="Basic and acidic residues" evidence="1">
    <location>
        <begin position="225"/>
        <end position="236"/>
    </location>
</feature>
<accession>A0A7R9BR31</accession>
<feature type="compositionally biased region" description="Pro residues" evidence="1">
    <location>
        <begin position="713"/>
        <end position="724"/>
    </location>
</feature>
<evidence type="ECO:0000313" key="2">
    <source>
        <dbReference type="EMBL" id="CAD7279094.1"/>
    </source>
</evidence>
<evidence type="ECO:0000256" key="1">
    <source>
        <dbReference type="SAM" id="MobiDB-lite"/>
    </source>
</evidence>
<organism evidence="2">
    <name type="scientific">Notodromas monacha</name>
    <dbReference type="NCBI Taxonomy" id="399045"/>
    <lineage>
        <taxon>Eukaryota</taxon>
        <taxon>Metazoa</taxon>
        <taxon>Ecdysozoa</taxon>
        <taxon>Arthropoda</taxon>
        <taxon>Crustacea</taxon>
        <taxon>Oligostraca</taxon>
        <taxon>Ostracoda</taxon>
        <taxon>Podocopa</taxon>
        <taxon>Podocopida</taxon>
        <taxon>Cypridocopina</taxon>
        <taxon>Cypridoidea</taxon>
        <taxon>Cyprididae</taxon>
        <taxon>Notodromas</taxon>
    </lineage>
</organism>
<evidence type="ECO:0000313" key="3">
    <source>
        <dbReference type="Proteomes" id="UP000678499"/>
    </source>
</evidence>
<proteinExistence type="predicted"/>
<feature type="region of interest" description="Disordered" evidence="1">
    <location>
        <begin position="225"/>
        <end position="246"/>
    </location>
</feature>
<feature type="compositionally biased region" description="Polar residues" evidence="1">
    <location>
        <begin position="737"/>
        <end position="762"/>
    </location>
</feature>
<sequence>MFTTRPAGFMSAKTEFDPLLKEVTARKEISCLKMTAKIIGGLKSEREPTMMIMDGRKHGISKLANFDPLLKEVTARKEISCLEMTTKIIGGLIWLKSKREPTMMIMDGQKHGICKLPNSKEPGKFLSKISPGKSRSNRPLLDRTHRHTCSACCTLCTGLVAAAGKTSLTQGWVLPTGSHCPDCGAGFFRRVPTALIVGAAAAGCGIPVAREQGLQIFLLGSPMSRRPDGARNETTRHASRGLGQKFPGFVDPSGQTQLQSWTQEEKWVAFVDSPKLGVAADEQVWQNAIKRIHRKLNFVTHQSKSTVRLKIWHRISDHRLKHATFVTTRRSSSSGRGNLKRNLVHHGNIFSSSTANTRIPAGIRVAELLRRMFGSGSGTVSNGFRREEPEGVSVGRSGMMRGTRGLARVCSGLRLVLVMGLVRHRDRLRRQSQKRMNQPSYITCCAHYLQAILRSPDTQSSSGSRTHRTRNRHGNSRMPEPVGRETKKALLLSIKKYIFSLSQDAVSGNVPVLCNPGTSGAPVHQSNIGHRPIDSIKAPQVSIPSAYPQQFVNPVSRHQQVWQPQEGLNCWNSMEQSNASQYAPQNNGFPGFRATSIAPYQMRAAMAQAVAKTTARPRVEAATLAATLSAVKAAVDENGGIALDDLEATLRKNVELISKLLRLNCMPFSLLLRERNCPSEPTRGMRHTVMPSSMGPGYPHGGYLPYLPGQGMPNPPGRSPPPYPTSTNVFPNLHPRLQQSMPGTMYSKSQVSSSMGNANPFASSSSSSQHELIRSPVTAPPA</sequence>
<feature type="region of interest" description="Disordered" evidence="1">
    <location>
        <begin position="455"/>
        <end position="484"/>
    </location>
</feature>
<feature type="region of interest" description="Disordered" evidence="1">
    <location>
        <begin position="709"/>
        <end position="782"/>
    </location>
</feature>
<gene>
    <name evidence="2" type="ORF">NMOB1V02_LOCUS6777</name>
</gene>
<keyword evidence="3" id="KW-1185">Reference proteome</keyword>
<dbReference type="EMBL" id="OA883512">
    <property type="protein sequence ID" value="CAD7279094.1"/>
    <property type="molecule type" value="Genomic_DNA"/>
</dbReference>